<protein>
    <recommendedName>
        <fullName evidence="1">DUF6881 domain-containing protein</fullName>
    </recommendedName>
</protein>
<sequence length="101" mass="11065">MRHWRVHWHHDHADEPVTLYCEIGDDDRETRRVEEFGDGGTGWADAHGGSRGTLLAEIAFGAIDDVSGEPGLSGSVIDAAEFEDAWRRARRGGGREQPPGA</sequence>
<evidence type="ECO:0000259" key="1">
    <source>
        <dbReference type="Pfam" id="PF21812"/>
    </source>
</evidence>
<dbReference type="RefSeq" id="WP_120697507.1">
    <property type="nucleotide sequence ID" value="NZ_RBDX01000009.1"/>
</dbReference>
<dbReference type="AlphaFoldDB" id="A0A3A9W761"/>
<evidence type="ECO:0000313" key="3">
    <source>
        <dbReference type="EMBL" id="RKN22794.1"/>
    </source>
</evidence>
<evidence type="ECO:0000313" key="5">
    <source>
        <dbReference type="Proteomes" id="UP000275024"/>
    </source>
</evidence>
<keyword evidence="4" id="KW-1185">Reference proteome</keyword>
<name>A0A3A9W761_9ACTN</name>
<reference evidence="4 5" key="1">
    <citation type="submission" date="2018-09" db="EMBL/GenBank/DDBJ databases">
        <title>Streptomyces sp. nov. DS1-2, an endophytic actinomycete isolated from roots of Dendrobium scabrilingue.</title>
        <authorList>
            <person name="Kuncharoen N."/>
            <person name="Kudo T."/>
            <person name="Ohkuma M."/>
            <person name="Yuki M."/>
            <person name="Tanasupawat S."/>
        </authorList>
    </citation>
    <scope>NUCLEOTIDE SEQUENCE [LARGE SCALE GENOMIC DNA]</scope>
    <source>
        <strain evidence="2 5">AZ1-7</strain>
        <strain evidence="3 4">DS1-2</strain>
    </source>
</reference>
<dbReference type="Pfam" id="PF21812">
    <property type="entry name" value="DUF6881"/>
    <property type="match status" value="1"/>
</dbReference>
<accession>A0A3A9W761</accession>
<dbReference type="InterPro" id="IPR049248">
    <property type="entry name" value="DUF6881"/>
</dbReference>
<organism evidence="2 5">
    <name type="scientific">Streptomyces radicis</name>
    <dbReference type="NCBI Taxonomy" id="1750517"/>
    <lineage>
        <taxon>Bacteria</taxon>
        <taxon>Bacillati</taxon>
        <taxon>Actinomycetota</taxon>
        <taxon>Actinomycetes</taxon>
        <taxon>Kitasatosporales</taxon>
        <taxon>Streptomycetaceae</taxon>
        <taxon>Streptomyces</taxon>
    </lineage>
</organism>
<dbReference type="Proteomes" id="UP000268652">
    <property type="component" value="Unassembled WGS sequence"/>
</dbReference>
<gene>
    <name evidence="3" type="ORF">D7318_14695</name>
    <name evidence="2" type="ORF">D7319_13860</name>
</gene>
<dbReference type="OrthoDB" id="288554at2"/>
<comment type="caution">
    <text evidence="2">The sequence shown here is derived from an EMBL/GenBank/DDBJ whole genome shotgun (WGS) entry which is preliminary data.</text>
</comment>
<evidence type="ECO:0000313" key="2">
    <source>
        <dbReference type="EMBL" id="RKN09015.1"/>
    </source>
</evidence>
<dbReference type="Proteomes" id="UP000275024">
    <property type="component" value="Unassembled WGS sequence"/>
</dbReference>
<feature type="domain" description="DUF6881" evidence="1">
    <location>
        <begin position="3"/>
        <end position="90"/>
    </location>
</feature>
<evidence type="ECO:0000313" key="4">
    <source>
        <dbReference type="Proteomes" id="UP000268652"/>
    </source>
</evidence>
<proteinExistence type="predicted"/>
<dbReference type="EMBL" id="RBDX01000009">
    <property type="protein sequence ID" value="RKN09015.1"/>
    <property type="molecule type" value="Genomic_DNA"/>
</dbReference>
<dbReference type="EMBL" id="RBDY01000009">
    <property type="protein sequence ID" value="RKN22794.1"/>
    <property type="molecule type" value="Genomic_DNA"/>
</dbReference>